<reference evidence="11" key="2">
    <citation type="submission" date="2025-08" db="UniProtKB">
        <authorList>
            <consortium name="Ensembl"/>
        </authorList>
    </citation>
    <scope>IDENTIFICATION</scope>
    <source>
        <strain evidence="11">Thoroughbred</strain>
    </source>
</reference>
<evidence type="ECO:0000256" key="4">
    <source>
        <dbReference type="ARBA" id="ARBA00022786"/>
    </source>
</evidence>
<evidence type="ECO:0000256" key="1">
    <source>
        <dbReference type="ARBA" id="ARBA00000707"/>
    </source>
</evidence>
<dbReference type="GO" id="GO:0071108">
    <property type="term" value="P:protein K48-linked deubiquitination"/>
    <property type="evidence" value="ECO:0007669"/>
    <property type="project" value="InterPro"/>
</dbReference>
<keyword evidence="4 8" id="KW-0833">Ubl conjugation pathway</keyword>
<dbReference type="Pfam" id="PF26038">
    <property type="entry name" value="Dimer_MINDY4_N"/>
    <property type="match status" value="1"/>
</dbReference>
<keyword evidence="5 8" id="KW-0378">Hydrolase</keyword>
<evidence type="ECO:0000256" key="6">
    <source>
        <dbReference type="ARBA" id="ARBA00022807"/>
    </source>
</evidence>
<name>A0A9L0S4K8_HORSE</name>
<dbReference type="GO" id="GO:1990380">
    <property type="term" value="F:K48-linked deubiquitinase activity"/>
    <property type="evidence" value="ECO:0000318"/>
    <property type="project" value="GO_Central"/>
</dbReference>
<comment type="similarity">
    <text evidence="2 8">Belongs to the MINDY deubiquitinase family. FAM188 subfamily.</text>
</comment>
<dbReference type="EC" id="3.4.19.12" evidence="8"/>
<gene>
    <name evidence="11" type="primary">MINDY4</name>
</gene>
<evidence type="ECO:0000256" key="3">
    <source>
        <dbReference type="ARBA" id="ARBA00022670"/>
    </source>
</evidence>
<dbReference type="Ensembl" id="ENSECAT00000083907.1">
    <property type="protein sequence ID" value="ENSECAP00000069088.1"/>
    <property type="gene ID" value="ENSECAG00000016135.4"/>
</dbReference>
<reference evidence="11" key="3">
    <citation type="submission" date="2025-09" db="UniProtKB">
        <authorList>
            <consortium name="Ensembl"/>
        </authorList>
    </citation>
    <scope>IDENTIFICATION</scope>
    <source>
        <strain evidence="11">Thoroughbred</strain>
    </source>
</reference>
<dbReference type="AlphaFoldDB" id="A0A9L0S4K8"/>
<evidence type="ECO:0000256" key="5">
    <source>
        <dbReference type="ARBA" id="ARBA00022801"/>
    </source>
</evidence>
<dbReference type="Pfam" id="PF13898">
    <property type="entry name" value="MINDY-3_4_CD"/>
    <property type="match status" value="1"/>
</dbReference>
<proteinExistence type="inferred from homology"/>
<dbReference type="InterPro" id="IPR025257">
    <property type="entry name" value="MINDY-3/4_CD"/>
</dbReference>
<dbReference type="InterPro" id="IPR059022">
    <property type="entry name" value="MINDY4_N"/>
</dbReference>
<sequence length="865" mass="95444">MDSLFVEEVAASLVREFLSRKGLKKTCVIMDQERPRSDLSINSRNDLRKVLHLEFLYKENKAKENPLKTNLELITRYFLDHFGNTAINFTQETAIPALSIPKKNNRLPLRCSETTLVNIYDLADEDAGWRTSLSETSKARHDDLDGDMLGNFVSSKRPPHKSRPMQTVPGGSPAVGPAWEKMEKLQSSEPALDTKRMGEKVRPKPGLIVRGMMAGPIASSPQDPLRKRSLRRSPALSSITHPHEEESPKAPEFSHRTPACPAPQEGLASSPGSNSRSPQGPLSELIPEKRRTAPSSPPHLPSKGLPQRGSGRGRDPPEDSPAVDSEADRMPLKFSLPGGNARTTQERLERAFKRQGSQPPPLRKNQLPVSNKADDELGVLQLEDVEDELVREEVLLSPVPSLLKLQTVSKPIDLSVAKDLKTLLFGSSFCCFNEEWKLQSFSFSDAASLKYGIVQNKGGPCGVLAAVQGCVLQKLLFEGDSRADYARQLQPSNAHRTHCLALAIADIVWRAGGHERAVVTLASGAQQFSPTGKYKADGVLETLILHSLTCYEELVTFLQQSIHQFEAGPHGCVLLTVSAILSRSTELVRQDFDVPTSHLIGAHGYCTQELVNLLLTGKAVSNVFNDVIELDSGNGNITLLKGIAARSDIGFLSLFEHYNVCQVGCFLKTPRFPIWVVCSESHFSVLFSLQPELLRDWRTERLFDLYYYDGLANQQEQIRLTVDTTQTVPEDRNNDLVPPLELCIRTNSDVSSVCEDVPVAGVGDKGLLLKAPPPSRQQLPGVVSAIRPKGETGEVTWWGGLGLEQDRKGEDLACQGVAQRWLLEQRHPLCLGGQPLSFCWRRLGPVNTEQRCPLASEAVWGPQLL</sequence>
<accession>A0A9L0S4K8</accession>
<feature type="compositionally biased region" description="Polar residues" evidence="9">
    <location>
        <begin position="270"/>
        <end position="280"/>
    </location>
</feature>
<organism evidence="11 12">
    <name type="scientific">Equus caballus</name>
    <name type="common">Horse</name>
    <dbReference type="NCBI Taxonomy" id="9796"/>
    <lineage>
        <taxon>Eukaryota</taxon>
        <taxon>Metazoa</taxon>
        <taxon>Chordata</taxon>
        <taxon>Craniata</taxon>
        <taxon>Vertebrata</taxon>
        <taxon>Euteleostomi</taxon>
        <taxon>Mammalia</taxon>
        <taxon>Eutheria</taxon>
        <taxon>Laurasiatheria</taxon>
        <taxon>Perissodactyla</taxon>
        <taxon>Equidae</taxon>
        <taxon>Equus</taxon>
    </lineage>
</organism>
<dbReference type="GeneTree" id="ENSGT00940000159600"/>
<feature type="region of interest" description="Disordered" evidence="9">
    <location>
        <begin position="140"/>
        <end position="371"/>
    </location>
</feature>
<dbReference type="GO" id="GO:0006508">
    <property type="term" value="P:proteolysis"/>
    <property type="evidence" value="ECO:0007669"/>
    <property type="project" value="UniProtKB-KW"/>
</dbReference>
<protein>
    <recommendedName>
        <fullName evidence="8">Ubiquitin carboxyl-terminal hydrolase MINDY</fullName>
        <ecNumber evidence="8">3.4.19.12</ecNumber>
    </recommendedName>
</protein>
<feature type="compositionally biased region" description="Basic and acidic residues" evidence="9">
    <location>
        <begin position="241"/>
        <end position="255"/>
    </location>
</feature>
<evidence type="ECO:0000313" key="11">
    <source>
        <dbReference type="Ensembl" id="ENSECAP00000069088.1"/>
    </source>
</evidence>
<dbReference type="PANTHER" id="PTHR12473:SF8">
    <property type="entry name" value="UBIQUITIN CARBOXYL-TERMINAL HYDROLASE MINDY-4-RELATED"/>
    <property type="match status" value="1"/>
</dbReference>
<evidence type="ECO:0000256" key="2">
    <source>
        <dbReference type="ARBA" id="ARBA00011074"/>
    </source>
</evidence>
<dbReference type="GO" id="GO:0004843">
    <property type="term" value="F:cysteine-type deubiquitinase activity"/>
    <property type="evidence" value="ECO:0007669"/>
    <property type="project" value="UniProtKB-UniRule"/>
</dbReference>
<evidence type="ECO:0000256" key="7">
    <source>
        <dbReference type="ARBA" id="ARBA00037630"/>
    </source>
</evidence>
<evidence type="ECO:0000256" key="8">
    <source>
        <dbReference type="RuleBase" id="RU367088"/>
    </source>
</evidence>
<dbReference type="PANTHER" id="PTHR12473">
    <property type="entry name" value="UBIQUITIN CARBOXYL-TERMINAL HYDROLASE MINDY-4-RELATED"/>
    <property type="match status" value="1"/>
</dbReference>
<evidence type="ECO:0000256" key="9">
    <source>
        <dbReference type="SAM" id="MobiDB-lite"/>
    </source>
</evidence>
<comment type="function">
    <text evidence="8">Hydrolase that can remove 'Lys-48'-linked conjugated ubiquitin from proteins.</text>
</comment>
<comment type="function">
    <text evidence="7">Probable hydrolase that can remove 'Lys-48'-linked conjugated ubiquitin from proteins.</text>
</comment>
<keyword evidence="12" id="KW-1185">Reference proteome</keyword>
<keyword evidence="6 8" id="KW-0788">Thiol protease</keyword>
<feature type="domain" description="Deubiquitinating enzyme MINDY-3/4 conserved" evidence="10">
    <location>
        <begin position="421"/>
        <end position="756"/>
    </location>
</feature>
<dbReference type="Proteomes" id="UP000002281">
    <property type="component" value="Chromosome 4"/>
</dbReference>
<dbReference type="InterPro" id="IPR039785">
    <property type="entry name" value="MINY3/4"/>
</dbReference>
<keyword evidence="3 8" id="KW-0645">Protease</keyword>
<comment type="catalytic activity">
    <reaction evidence="1 8">
        <text>Thiol-dependent hydrolysis of ester, thioester, amide, peptide and isopeptide bonds formed by the C-terminal Gly of ubiquitin (a 76-residue protein attached to proteins as an intracellular targeting signal).</text>
        <dbReference type="EC" id="3.4.19.12"/>
    </reaction>
</comment>
<feature type="compositionally biased region" description="Basic and acidic residues" evidence="9">
    <location>
        <begin position="180"/>
        <end position="202"/>
    </location>
</feature>
<evidence type="ECO:0000313" key="12">
    <source>
        <dbReference type="Proteomes" id="UP000002281"/>
    </source>
</evidence>
<evidence type="ECO:0000259" key="10">
    <source>
        <dbReference type="SMART" id="SM01174"/>
    </source>
</evidence>
<reference evidence="11 12" key="1">
    <citation type="journal article" date="2009" name="Science">
        <title>Genome sequence, comparative analysis, and population genetics of the domestic horse.</title>
        <authorList>
            <consortium name="Broad Institute Genome Sequencing Platform"/>
            <consortium name="Broad Institute Whole Genome Assembly Team"/>
            <person name="Wade C.M."/>
            <person name="Giulotto E."/>
            <person name="Sigurdsson S."/>
            <person name="Zoli M."/>
            <person name="Gnerre S."/>
            <person name="Imsland F."/>
            <person name="Lear T.L."/>
            <person name="Adelson D.L."/>
            <person name="Bailey E."/>
            <person name="Bellone R.R."/>
            <person name="Bloecker H."/>
            <person name="Distl O."/>
            <person name="Edgar R.C."/>
            <person name="Garber M."/>
            <person name="Leeb T."/>
            <person name="Mauceli E."/>
            <person name="MacLeod J.N."/>
            <person name="Penedo M.C.T."/>
            <person name="Raison J.M."/>
            <person name="Sharpe T."/>
            <person name="Vogel J."/>
            <person name="Andersson L."/>
            <person name="Antczak D.F."/>
            <person name="Biagi T."/>
            <person name="Binns M.M."/>
            <person name="Chowdhary B.P."/>
            <person name="Coleman S.J."/>
            <person name="Della Valle G."/>
            <person name="Fryc S."/>
            <person name="Guerin G."/>
            <person name="Hasegawa T."/>
            <person name="Hill E.W."/>
            <person name="Jurka J."/>
            <person name="Kiialainen A."/>
            <person name="Lindgren G."/>
            <person name="Liu J."/>
            <person name="Magnani E."/>
            <person name="Mickelson J.R."/>
            <person name="Murray J."/>
            <person name="Nergadze S.G."/>
            <person name="Onofrio R."/>
            <person name="Pedroni S."/>
            <person name="Piras M.F."/>
            <person name="Raudsepp T."/>
            <person name="Rocchi M."/>
            <person name="Roeed K.H."/>
            <person name="Ryder O.A."/>
            <person name="Searle S."/>
            <person name="Skow L."/>
            <person name="Swinburne J.E."/>
            <person name="Syvaenen A.C."/>
            <person name="Tozaki T."/>
            <person name="Valberg S.J."/>
            <person name="Vaudin M."/>
            <person name="White J.R."/>
            <person name="Zody M.C."/>
            <person name="Lander E.S."/>
            <person name="Lindblad-Toh K."/>
        </authorList>
    </citation>
    <scope>NUCLEOTIDE SEQUENCE [LARGE SCALE GENOMIC DNA]</scope>
    <source>
        <strain evidence="11 12">Thoroughbred</strain>
    </source>
</reference>
<dbReference type="SMART" id="SM01174">
    <property type="entry name" value="DUF4205"/>
    <property type="match status" value="1"/>
</dbReference>